<name>A0ABR0KGI8_9EURO</name>
<protein>
    <recommendedName>
        <fullName evidence="2">DUF6590 domain-containing protein</fullName>
    </recommendedName>
</protein>
<evidence type="ECO:0000313" key="3">
    <source>
        <dbReference type="EMBL" id="KAK5095865.1"/>
    </source>
</evidence>
<dbReference type="Proteomes" id="UP001345013">
    <property type="component" value="Unassembled WGS sequence"/>
</dbReference>
<evidence type="ECO:0000259" key="2">
    <source>
        <dbReference type="Pfam" id="PF20233"/>
    </source>
</evidence>
<evidence type="ECO:0000313" key="4">
    <source>
        <dbReference type="Proteomes" id="UP001345013"/>
    </source>
</evidence>
<dbReference type="Pfam" id="PF20233">
    <property type="entry name" value="DUF6590"/>
    <property type="match status" value="1"/>
</dbReference>
<feature type="region of interest" description="Disordered" evidence="1">
    <location>
        <begin position="169"/>
        <end position="277"/>
    </location>
</feature>
<feature type="region of interest" description="Disordered" evidence="1">
    <location>
        <begin position="1"/>
        <end position="63"/>
    </location>
</feature>
<feature type="compositionally biased region" description="Polar residues" evidence="1">
    <location>
        <begin position="201"/>
        <end position="221"/>
    </location>
</feature>
<feature type="compositionally biased region" description="Basic and acidic residues" evidence="1">
    <location>
        <begin position="51"/>
        <end position="63"/>
    </location>
</feature>
<comment type="caution">
    <text evidence="3">The sequence shown here is derived from an EMBL/GenBank/DDBJ whole genome shotgun (WGS) entry which is preliminary data.</text>
</comment>
<evidence type="ECO:0000256" key="1">
    <source>
        <dbReference type="SAM" id="MobiDB-lite"/>
    </source>
</evidence>
<accession>A0ABR0KGI8</accession>
<organism evidence="3 4">
    <name type="scientific">Lithohypha guttulata</name>
    <dbReference type="NCBI Taxonomy" id="1690604"/>
    <lineage>
        <taxon>Eukaryota</taxon>
        <taxon>Fungi</taxon>
        <taxon>Dikarya</taxon>
        <taxon>Ascomycota</taxon>
        <taxon>Pezizomycotina</taxon>
        <taxon>Eurotiomycetes</taxon>
        <taxon>Chaetothyriomycetidae</taxon>
        <taxon>Chaetothyriales</taxon>
        <taxon>Trichomeriaceae</taxon>
        <taxon>Lithohypha</taxon>
    </lineage>
</organism>
<dbReference type="EMBL" id="JAVRRG010000025">
    <property type="protein sequence ID" value="KAK5095865.1"/>
    <property type="molecule type" value="Genomic_DNA"/>
</dbReference>
<dbReference type="InterPro" id="IPR046497">
    <property type="entry name" value="DUF6590"/>
</dbReference>
<proteinExistence type="predicted"/>
<reference evidence="3 4" key="1">
    <citation type="submission" date="2023-08" db="EMBL/GenBank/DDBJ databases">
        <title>Black Yeasts Isolated from many extreme environments.</title>
        <authorList>
            <person name="Coleine C."/>
            <person name="Stajich J.E."/>
            <person name="Selbmann L."/>
        </authorList>
    </citation>
    <scope>NUCLEOTIDE SEQUENCE [LARGE SCALE GENOMIC DNA]</scope>
    <source>
        <strain evidence="3 4">CCFEE 5885</strain>
    </source>
</reference>
<gene>
    <name evidence="3" type="ORF">LTR24_002829</name>
</gene>
<dbReference type="PANTHER" id="PTHR35391">
    <property type="entry name" value="C2H2-TYPE DOMAIN-CONTAINING PROTEIN-RELATED"/>
    <property type="match status" value="1"/>
</dbReference>
<feature type="domain" description="DUF6590" evidence="2">
    <location>
        <begin position="309"/>
        <end position="470"/>
    </location>
</feature>
<keyword evidence="4" id="KW-1185">Reference proteome</keyword>
<sequence length="490" mass="54967">MHPHHCPTNSNRASAKITSSPGNFQTASYPGNYEIRRGDRGTASTANTVPHENDRPPTRERSTAVRLSPLLAKFFEYPENSYSACALFCRNTLDIWKEDFSTLQSLALELLRRGEVDAARRAAQRYLMLSVATRSKSKSPNAYLEELKDQGTRAKFKKTLEEYLAQLQSSVSRRMRPHTDTRPEETGEGTLAVRSGRPSAETLNVIQTYDQPSTSESTQGTEYLGRLTQPPARPVEPQSRHGLQHPSARPPDRRVRSGSDASDLDTRAGGPSMIGIDRRLGLPPLAEEVREHLEERFQVFSGAKQLKTVFCRGSLVAIFWHENYGSRVPSKMKNLPRLPPNGRLGPGWVSRVNDEVIYSHKRRFIIVIERSGFSVGIPITSYGGKGLTMKNLNREEQRAHTIVYALNDEPRPLEGEPVFTKEPICVDTSISGETLSSSSRLYYSKPQSIDHNIKIQHLGYVIPEDIPKLLLGYRTENLPPMLQVPDPKRG</sequence>
<dbReference type="PANTHER" id="PTHR35391:SF5">
    <property type="entry name" value="DUF6590 DOMAIN-CONTAINING PROTEIN"/>
    <property type="match status" value="1"/>
</dbReference>
<feature type="compositionally biased region" description="Polar residues" evidence="1">
    <location>
        <begin position="7"/>
        <end position="29"/>
    </location>
</feature>